<dbReference type="eggNOG" id="COG2050">
    <property type="taxonomic scope" value="Bacteria"/>
</dbReference>
<dbReference type="EMBL" id="CP001087">
    <property type="protein sequence ID" value="ACN16553.1"/>
    <property type="molecule type" value="Genomic_DNA"/>
</dbReference>
<dbReference type="InterPro" id="IPR042171">
    <property type="entry name" value="Acyl-CoA_hotdog"/>
</dbReference>
<evidence type="ECO:0000313" key="3">
    <source>
        <dbReference type="EMBL" id="ACN16553.1"/>
    </source>
</evidence>
<feature type="domain" description="Acyl-CoA thioesterase-like N-terminal HotDog" evidence="1">
    <location>
        <begin position="27"/>
        <end position="108"/>
    </location>
</feature>
<evidence type="ECO:0000259" key="1">
    <source>
        <dbReference type="Pfam" id="PF13622"/>
    </source>
</evidence>
<dbReference type="InterPro" id="IPR049449">
    <property type="entry name" value="TesB_ACOT8-like_N"/>
</dbReference>
<dbReference type="Pfam" id="PF13622">
    <property type="entry name" value="4HBT_3"/>
    <property type="match status" value="1"/>
</dbReference>
<evidence type="ECO:0000259" key="2">
    <source>
        <dbReference type="Pfam" id="PF20789"/>
    </source>
</evidence>
<feature type="domain" description="Acyl-CoA thioesterase-like C-terminal" evidence="2">
    <location>
        <begin position="136"/>
        <end position="261"/>
    </location>
</feature>
<dbReference type="KEGG" id="dat:HRM2_34780"/>
<dbReference type="Proteomes" id="UP000000442">
    <property type="component" value="Chromosome"/>
</dbReference>
<gene>
    <name evidence="3" type="ordered locus">HRM2_34780</name>
</gene>
<dbReference type="InterPro" id="IPR029069">
    <property type="entry name" value="HotDog_dom_sf"/>
</dbReference>
<organism evidence="3 4">
    <name type="scientific">Desulforapulum autotrophicum (strain ATCC 43914 / DSM 3382 / VKM B-1955 / HRM2)</name>
    <name type="common">Desulfobacterium autotrophicum</name>
    <dbReference type="NCBI Taxonomy" id="177437"/>
    <lineage>
        <taxon>Bacteria</taxon>
        <taxon>Pseudomonadati</taxon>
        <taxon>Thermodesulfobacteriota</taxon>
        <taxon>Desulfobacteria</taxon>
        <taxon>Desulfobacterales</taxon>
        <taxon>Desulfobacteraceae</taxon>
        <taxon>Desulforapulum</taxon>
    </lineage>
</organism>
<accession>C0Q948</accession>
<dbReference type="HOGENOM" id="CLU_074337_1_0_7"/>
<name>C0Q948_DESAH</name>
<evidence type="ECO:0008006" key="5">
    <source>
        <dbReference type="Google" id="ProtNLM"/>
    </source>
</evidence>
<evidence type="ECO:0000313" key="4">
    <source>
        <dbReference type="Proteomes" id="UP000000442"/>
    </source>
</evidence>
<reference evidence="3 4" key="1">
    <citation type="journal article" date="2009" name="Environ. Microbiol.">
        <title>Genome sequence of Desulfobacterium autotrophicum HRM2, a marine sulfate reducer oxidizing organic carbon completely to carbon dioxide.</title>
        <authorList>
            <person name="Strittmatter A.W."/>
            <person name="Liesegang H."/>
            <person name="Rabus R."/>
            <person name="Decker I."/>
            <person name="Amann J."/>
            <person name="Andres S."/>
            <person name="Henne A."/>
            <person name="Fricke W.F."/>
            <person name="Martinez-Arias R."/>
            <person name="Bartels D."/>
            <person name="Goesmann A."/>
            <person name="Krause L."/>
            <person name="Puehler A."/>
            <person name="Klenk H.P."/>
            <person name="Richter M."/>
            <person name="Schuler M."/>
            <person name="Gloeckner F.O."/>
            <person name="Meyerdierks A."/>
            <person name="Gottschalk G."/>
            <person name="Amann R."/>
        </authorList>
    </citation>
    <scope>NUCLEOTIDE SEQUENCE [LARGE SCALE GENOMIC DNA]</scope>
    <source>
        <strain evidence="4">ATCC 43914 / DSM 3382 / HRM2</strain>
    </source>
</reference>
<keyword evidence="4" id="KW-1185">Reference proteome</keyword>
<proteinExistence type="predicted"/>
<dbReference type="AlphaFoldDB" id="C0Q948"/>
<dbReference type="RefSeq" id="WP_015905305.1">
    <property type="nucleotide sequence ID" value="NC_012108.1"/>
</dbReference>
<dbReference type="InterPro" id="IPR049450">
    <property type="entry name" value="ACOT8-like_C"/>
</dbReference>
<dbReference type="Gene3D" id="2.40.160.210">
    <property type="entry name" value="Acyl-CoA thioesterase, double hotdog domain"/>
    <property type="match status" value="1"/>
</dbReference>
<sequence length="264" mass="29094">MIDFNLPNSFFRQTDETKYEPTEATIGPWSSALQHGGPPSALLTNALRVFPSQDDLKIARITIEFFSAVPVEPCEIRIEVVRPGKKVELLRGEYISGGKTFLLAHAWRIQSESGISGPVSDSFDIPRLPGPQTQKLFPGVDYFPYIQALEWRFTKGGFDKTGPATVWTKSRIPLIEGCKTDGLEALILMVDSANGVSAELDIRDWTFVPIDMTVGLYRQPVGPWVGMAARTTMGNEGIGQTTATIFDNNGSVGNSIQTLFIRPR</sequence>
<protein>
    <recommendedName>
        <fullName evidence="5">Thioesterase family protein</fullName>
    </recommendedName>
</protein>
<dbReference type="STRING" id="177437.HRM2_34780"/>
<dbReference type="SUPFAM" id="SSF54637">
    <property type="entry name" value="Thioesterase/thiol ester dehydrase-isomerase"/>
    <property type="match status" value="1"/>
</dbReference>
<dbReference type="Pfam" id="PF20789">
    <property type="entry name" value="4HBT_3C"/>
    <property type="match status" value="1"/>
</dbReference>